<feature type="signal peptide" evidence="1">
    <location>
        <begin position="1"/>
        <end position="20"/>
    </location>
</feature>
<dbReference type="InterPro" id="IPR044927">
    <property type="entry name" value="Endonuclea_NS_2"/>
</dbReference>
<sequence>MRLLAFLTLFGVVAVTLVSCVTRYKLATKDNPQTKQVGEVNPVGEVSKGYVDVTFAQQECLKGNVESVPVKLVGVAYLTGLPRQSFNSVTRFNKMDAEKDDERGHLVASTFGGPNDDSWNLVPQHVSVNRKIANMSSIMARWHEFESYVTDQLKTKGTTVRFTIDVNYERKGCRPVSFAVNAKSSAISDTGYCGDFINNPNDRFSVDALTKAQMKCKKPKQQRRHVD</sequence>
<dbReference type="InterPro" id="IPR044929">
    <property type="entry name" value="DNA/RNA_non-sp_Endonuclease_sf"/>
</dbReference>
<organism evidence="3">
    <name type="scientific">Schizaphis graminum</name>
    <name type="common">Green bug aphid</name>
    <dbReference type="NCBI Taxonomy" id="13262"/>
    <lineage>
        <taxon>Eukaryota</taxon>
        <taxon>Metazoa</taxon>
        <taxon>Ecdysozoa</taxon>
        <taxon>Arthropoda</taxon>
        <taxon>Hexapoda</taxon>
        <taxon>Insecta</taxon>
        <taxon>Pterygota</taxon>
        <taxon>Neoptera</taxon>
        <taxon>Paraneoptera</taxon>
        <taxon>Hemiptera</taxon>
        <taxon>Sternorrhyncha</taxon>
        <taxon>Aphidomorpha</taxon>
        <taxon>Aphidoidea</taxon>
        <taxon>Aphididae</taxon>
        <taxon>Aphidini</taxon>
        <taxon>Schizaphis</taxon>
    </lineage>
</organism>
<evidence type="ECO:0000259" key="2">
    <source>
        <dbReference type="Pfam" id="PF13930"/>
    </source>
</evidence>
<name>A0A2S2PBH1_SCHGA</name>
<dbReference type="EMBL" id="GGMR01014171">
    <property type="protein sequence ID" value="MBY26790.1"/>
    <property type="molecule type" value="Transcribed_RNA"/>
</dbReference>
<gene>
    <name evidence="3" type="ORF">g.31606</name>
</gene>
<keyword evidence="1" id="KW-0732">Signal</keyword>
<feature type="chain" id="PRO_5015523506" description="Type VII secretion system protein EssD-like domain-containing protein" evidence="1">
    <location>
        <begin position="21"/>
        <end position="227"/>
    </location>
</feature>
<protein>
    <recommendedName>
        <fullName evidence="2">Type VII secretion system protein EssD-like domain-containing protein</fullName>
    </recommendedName>
</protein>
<feature type="domain" description="Type VII secretion system protein EssD-like" evidence="2">
    <location>
        <begin position="93"/>
        <end position="185"/>
    </location>
</feature>
<reference evidence="3" key="1">
    <citation type="submission" date="2018-04" db="EMBL/GenBank/DDBJ databases">
        <title>Transcriptome of Schizaphis graminum biotype I.</title>
        <authorList>
            <person name="Scully E.D."/>
            <person name="Geib S.M."/>
            <person name="Palmer N.A."/>
            <person name="Koch K."/>
            <person name="Bradshaw J."/>
            <person name="Heng-Moss T."/>
            <person name="Sarath G."/>
        </authorList>
    </citation>
    <scope>NUCLEOTIDE SEQUENCE</scope>
</reference>
<dbReference type="Pfam" id="PF13930">
    <property type="entry name" value="Endonuclea_NS_2"/>
    <property type="match status" value="1"/>
</dbReference>
<accession>A0A2S2PBH1</accession>
<evidence type="ECO:0000313" key="3">
    <source>
        <dbReference type="EMBL" id="MBY26790.1"/>
    </source>
</evidence>
<proteinExistence type="predicted"/>
<dbReference type="Gene3D" id="3.40.570.10">
    <property type="entry name" value="Extracellular Endonuclease, subunit A"/>
    <property type="match status" value="1"/>
</dbReference>
<dbReference type="PROSITE" id="PS51257">
    <property type="entry name" value="PROKAR_LIPOPROTEIN"/>
    <property type="match status" value="1"/>
</dbReference>
<evidence type="ECO:0000256" key="1">
    <source>
        <dbReference type="SAM" id="SignalP"/>
    </source>
</evidence>
<dbReference type="AlphaFoldDB" id="A0A2S2PBH1"/>